<accession>A0ABP7I086</accession>
<evidence type="ECO:0000256" key="1">
    <source>
        <dbReference type="SAM" id="SignalP"/>
    </source>
</evidence>
<protein>
    <recommendedName>
        <fullName evidence="4">Secreted protein</fullName>
    </recommendedName>
</protein>
<dbReference type="RefSeq" id="WP_344772404.1">
    <property type="nucleotide sequence ID" value="NZ_BAABAH010000002.1"/>
</dbReference>
<reference evidence="3" key="1">
    <citation type="journal article" date="2019" name="Int. J. Syst. Evol. Microbiol.">
        <title>The Global Catalogue of Microorganisms (GCM) 10K type strain sequencing project: providing services to taxonomists for standard genome sequencing and annotation.</title>
        <authorList>
            <consortium name="The Broad Institute Genomics Platform"/>
            <consortium name="The Broad Institute Genome Sequencing Center for Infectious Disease"/>
            <person name="Wu L."/>
            <person name="Ma J."/>
        </authorList>
    </citation>
    <scope>NUCLEOTIDE SEQUENCE [LARGE SCALE GENOMIC DNA]</scope>
    <source>
        <strain evidence="3">JCM 16953</strain>
    </source>
</reference>
<sequence length="168" mass="19143">MRKLKRPLVPALAASLALVGAVAGSPAARAETVTVHDPSGDTRHHLGYDITRVRVEHKAKRIAFELDQSFTPYWYEIRVDVPGPKPWKYLVTWTAYTPRKVFVQRRHADDNVCVRRNAHTNADQTVLRFVVPRSCFGPPKAVRVKAIAWDDEFGWSDRTGWTEWAHVS</sequence>
<feature type="signal peptide" evidence="1">
    <location>
        <begin position="1"/>
        <end position="30"/>
    </location>
</feature>
<feature type="chain" id="PRO_5045431754" description="Secreted protein" evidence="1">
    <location>
        <begin position="31"/>
        <end position="168"/>
    </location>
</feature>
<evidence type="ECO:0000313" key="2">
    <source>
        <dbReference type="EMBL" id="GAA3806489.1"/>
    </source>
</evidence>
<keyword evidence="1" id="KW-0732">Signal</keyword>
<gene>
    <name evidence="2" type="ORF">GCM10022242_06910</name>
</gene>
<dbReference type="Proteomes" id="UP001501821">
    <property type="component" value="Unassembled WGS sequence"/>
</dbReference>
<comment type="caution">
    <text evidence="2">The sequence shown here is derived from an EMBL/GenBank/DDBJ whole genome shotgun (WGS) entry which is preliminary data.</text>
</comment>
<name>A0ABP7I086_9ACTN</name>
<dbReference type="EMBL" id="BAABAH010000002">
    <property type="protein sequence ID" value="GAA3806489.1"/>
    <property type="molecule type" value="Genomic_DNA"/>
</dbReference>
<organism evidence="2 3">
    <name type="scientific">Nocardioides panacisoli</name>
    <dbReference type="NCBI Taxonomy" id="627624"/>
    <lineage>
        <taxon>Bacteria</taxon>
        <taxon>Bacillati</taxon>
        <taxon>Actinomycetota</taxon>
        <taxon>Actinomycetes</taxon>
        <taxon>Propionibacteriales</taxon>
        <taxon>Nocardioidaceae</taxon>
        <taxon>Nocardioides</taxon>
    </lineage>
</organism>
<keyword evidence="3" id="KW-1185">Reference proteome</keyword>
<evidence type="ECO:0000313" key="3">
    <source>
        <dbReference type="Proteomes" id="UP001501821"/>
    </source>
</evidence>
<evidence type="ECO:0008006" key="4">
    <source>
        <dbReference type="Google" id="ProtNLM"/>
    </source>
</evidence>
<proteinExistence type="predicted"/>